<dbReference type="Proteomes" id="UP001362999">
    <property type="component" value="Unassembled WGS sequence"/>
</dbReference>
<accession>A0AAW0CEW2</accession>
<gene>
    <name evidence="2" type="ORF">R3P38DRAFT_3182816</name>
</gene>
<feature type="compositionally biased region" description="Low complexity" evidence="1">
    <location>
        <begin position="533"/>
        <end position="554"/>
    </location>
</feature>
<feature type="region of interest" description="Disordered" evidence="1">
    <location>
        <begin position="356"/>
        <end position="629"/>
    </location>
</feature>
<evidence type="ECO:0000256" key="1">
    <source>
        <dbReference type="SAM" id="MobiDB-lite"/>
    </source>
</evidence>
<comment type="caution">
    <text evidence="2">The sequence shown here is derived from an EMBL/GenBank/DDBJ whole genome shotgun (WGS) entry which is preliminary data.</text>
</comment>
<protein>
    <submittedName>
        <fullName evidence="2">Uncharacterized protein</fullName>
    </submittedName>
</protein>
<feature type="compositionally biased region" description="Low complexity" evidence="1">
    <location>
        <begin position="500"/>
        <end position="511"/>
    </location>
</feature>
<organism evidence="2 3">
    <name type="scientific">Favolaschia claudopus</name>
    <dbReference type="NCBI Taxonomy" id="2862362"/>
    <lineage>
        <taxon>Eukaryota</taxon>
        <taxon>Fungi</taxon>
        <taxon>Dikarya</taxon>
        <taxon>Basidiomycota</taxon>
        <taxon>Agaricomycotina</taxon>
        <taxon>Agaricomycetes</taxon>
        <taxon>Agaricomycetidae</taxon>
        <taxon>Agaricales</taxon>
        <taxon>Marasmiineae</taxon>
        <taxon>Mycenaceae</taxon>
        <taxon>Favolaschia</taxon>
    </lineage>
</organism>
<proteinExistence type="predicted"/>
<feature type="compositionally biased region" description="Low complexity" evidence="1">
    <location>
        <begin position="456"/>
        <end position="480"/>
    </location>
</feature>
<evidence type="ECO:0000313" key="3">
    <source>
        <dbReference type="Proteomes" id="UP001362999"/>
    </source>
</evidence>
<reference evidence="2 3" key="1">
    <citation type="journal article" date="2024" name="J Genomics">
        <title>Draft genome sequencing and assembly of Favolaschia claudopus CIRM-BRFM 2984 isolated from oak limbs.</title>
        <authorList>
            <person name="Navarro D."/>
            <person name="Drula E."/>
            <person name="Chaduli D."/>
            <person name="Cazenave R."/>
            <person name="Ahrendt S."/>
            <person name="Wang J."/>
            <person name="Lipzen A."/>
            <person name="Daum C."/>
            <person name="Barry K."/>
            <person name="Grigoriev I.V."/>
            <person name="Favel A."/>
            <person name="Rosso M.N."/>
            <person name="Martin F."/>
        </authorList>
    </citation>
    <scope>NUCLEOTIDE SEQUENCE [LARGE SCALE GENOMIC DNA]</scope>
    <source>
        <strain evidence="2 3">CIRM-BRFM 2984</strain>
    </source>
</reference>
<feature type="region of interest" description="Disordered" evidence="1">
    <location>
        <begin position="76"/>
        <end position="96"/>
    </location>
</feature>
<evidence type="ECO:0000313" key="2">
    <source>
        <dbReference type="EMBL" id="KAK7036849.1"/>
    </source>
</evidence>
<feature type="compositionally biased region" description="Low complexity" evidence="1">
    <location>
        <begin position="398"/>
        <end position="426"/>
    </location>
</feature>
<dbReference type="AlphaFoldDB" id="A0AAW0CEW2"/>
<keyword evidence="3" id="KW-1185">Reference proteome</keyword>
<feature type="compositionally biased region" description="Acidic residues" evidence="1">
    <location>
        <begin position="364"/>
        <end position="388"/>
    </location>
</feature>
<name>A0AAW0CEW2_9AGAR</name>
<dbReference type="EMBL" id="JAWWNJ010000018">
    <property type="protein sequence ID" value="KAK7036849.1"/>
    <property type="molecule type" value="Genomic_DNA"/>
</dbReference>
<sequence>MYVCCFYTYILRAILTNLTKIKNSNARTRTVTIGHIHVIAALSATPTSSSSSALSSDCFALKMFFGNPIQSYMTDDDSPSFPAGSSSEGSHSWPPPTSNAFSPQFPTFTASNDVFLPQNDSSRTHNHLMMNPNHFQTTNAANFFPIIASASHVDLVASNNPVYINLLQSYNTLFEQYRQLQMSFTQAPFSTSNASHASSARSLSSLSASTSSATTEIINKTTFPSIRFWNRDSFNKSQNEKKTATMNMKPGARGGARAAKNINAMAQYVEHEDGTIATGQEVKEMRRTQRSIFREIRTNFPDQLPASWGGASLAVITYHREQMYKAHPCLRLCTADWKVRLLATDAYSSWYGKAVKNKRNADASSDEDEDDEDDEDDKDDEDDEDDDTEAGRQRSARPRSSAPPRSSASSASAASSSAAFHAAGPSSKRKSTFLPSQQAKRAKPTSPDPGSSAQQPGTPSGTPNPTSASSTSNSSHSDSSQTVPPPTTPPAAGSLITEQSSLSSAPPLSSATPPVYLTQPAVPPKSPASKHIPSSNANNSSSSPALLSAAAANARDGVQAPQADRPTPLAPAKETMPILTEFDIVNPLETEYGPPSGPTQRRDAASSIATTSKAPKQNKKRVTKSLSPE</sequence>